<comment type="caution">
    <text evidence="1">The sequence shown here is derived from an EMBL/GenBank/DDBJ whole genome shotgun (WGS) entry which is preliminary data.</text>
</comment>
<sequence>MLSESYYEKITRIASKMTNNILSHGISVGVLYGLSTWQADYTSNRPIHEKLEELDEKISKLEEKK</sequence>
<evidence type="ECO:0000313" key="1">
    <source>
        <dbReference type="EMBL" id="POG77804.1"/>
    </source>
</evidence>
<proteinExistence type="predicted"/>
<dbReference type="Proteomes" id="UP000018888">
    <property type="component" value="Unassembled WGS sequence"/>
</dbReference>
<dbReference type="AlphaFoldDB" id="A0A2P4QJJ0"/>
<organism evidence="1 2">
    <name type="scientific">Rhizophagus irregularis (strain DAOM 181602 / DAOM 197198 / MUCL 43194)</name>
    <name type="common">Arbuscular mycorrhizal fungus</name>
    <name type="synonym">Glomus intraradices</name>
    <dbReference type="NCBI Taxonomy" id="747089"/>
    <lineage>
        <taxon>Eukaryota</taxon>
        <taxon>Fungi</taxon>
        <taxon>Fungi incertae sedis</taxon>
        <taxon>Mucoromycota</taxon>
        <taxon>Glomeromycotina</taxon>
        <taxon>Glomeromycetes</taxon>
        <taxon>Glomerales</taxon>
        <taxon>Glomeraceae</taxon>
        <taxon>Rhizophagus</taxon>
    </lineage>
</organism>
<protein>
    <submittedName>
        <fullName evidence="1">Uncharacterized protein</fullName>
    </submittedName>
</protein>
<evidence type="ECO:0000313" key="2">
    <source>
        <dbReference type="Proteomes" id="UP000018888"/>
    </source>
</evidence>
<reference evidence="1 2" key="1">
    <citation type="journal article" date="2013" name="Proc. Natl. Acad. Sci. U.S.A.">
        <title>Genome of an arbuscular mycorrhizal fungus provides insight into the oldest plant symbiosis.</title>
        <authorList>
            <person name="Tisserant E."/>
            <person name="Malbreil M."/>
            <person name="Kuo A."/>
            <person name="Kohler A."/>
            <person name="Symeonidi A."/>
            <person name="Balestrini R."/>
            <person name="Charron P."/>
            <person name="Duensing N."/>
            <person name="Frei Dit Frey N."/>
            <person name="Gianinazzi-Pearson V."/>
            <person name="Gilbert L.B."/>
            <person name="Handa Y."/>
            <person name="Herr J.R."/>
            <person name="Hijri M."/>
            <person name="Koul R."/>
            <person name="Kawaguchi M."/>
            <person name="Krajinski F."/>
            <person name="Lammers P.J."/>
            <person name="Masclaux F.G."/>
            <person name="Murat C."/>
            <person name="Morin E."/>
            <person name="Ndikumana S."/>
            <person name="Pagni M."/>
            <person name="Petitpierre D."/>
            <person name="Requena N."/>
            <person name="Rosikiewicz P."/>
            <person name="Riley R."/>
            <person name="Saito K."/>
            <person name="San Clemente H."/>
            <person name="Shapiro H."/>
            <person name="van Tuinen D."/>
            <person name="Becard G."/>
            <person name="Bonfante P."/>
            <person name="Paszkowski U."/>
            <person name="Shachar-Hill Y.Y."/>
            <person name="Tuskan G.A."/>
            <person name="Young P.W."/>
            <person name="Sanders I.R."/>
            <person name="Henrissat B."/>
            <person name="Rensing S.A."/>
            <person name="Grigoriev I.V."/>
            <person name="Corradi N."/>
            <person name="Roux C."/>
            <person name="Martin F."/>
        </authorList>
    </citation>
    <scope>NUCLEOTIDE SEQUENCE [LARGE SCALE GENOMIC DNA]</scope>
    <source>
        <strain evidence="1 2">DAOM 197198</strain>
    </source>
</reference>
<reference evidence="1 2" key="2">
    <citation type="journal article" date="2018" name="New Phytol.">
        <title>High intraspecific genome diversity in the model arbuscular mycorrhizal symbiont Rhizophagus irregularis.</title>
        <authorList>
            <person name="Chen E.C.H."/>
            <person name="Morin E."/>
            <person name="Beaudet D."/>
            <person name="Noel J."/>
            <person name="Yildirir G."/>
            <person name="Ndikumana S."/>
            <person name="Charron P."/>
            <person name="St-Onge C."/>
            <person name="Giorgi J."/>
            <person name="Kruger M."/>
            <person name="Marton T."/>
            <person name="Ropars J."/>
            <person name="Grigoriev I.V."/>
            <person name="Hainaut M."/>
            <person name="Henrissat B."/>
            <person name="Roux C."/>
            <person name="Martin F."/>
            <person name="Corradi N."/>
        </authorList>
    </citation>
    <scope>NUCLEOTIDE SEQUENCE [LARGE SCALE GENOMIC DNA]</scope>
    <source>
        <strain evidence="1 2">DAOM 197198</strain>
    </source>
</reference>
<name>A0A2P4QJJ0_RHIID</name>
<dbReference type="EMBL" id="AUPC02000037">
    <property type="protein sequence ID" value="POG77804.1"/>
    <property type="molecule type" value="Genomic_DNA"/>
</dbReference>
<keyword evidence="2" id="KW-1185">Reference proteome</keyword>
<gene>
    <name evidence="1" type="ORF">GLOIN_2v749266</name>
</gene>
<accession>A0A2P4QJJ0</accession>